<sequence length="243" mass="28706">MKYICVFLILISFASCQITETINLNSDGSGNIDIYTLRDENSVNQLGRQNFGSEKFRDTIFTFQDYITKYQETFVRFTKADQALFTEHTNVKMHIKVDPIQMENFNRVSVNFKKIDEVPNVYETLGLANSLKENYPIYKKSYKIKYSFDGIIFKRNLMITDQEGFEKDKKEWEERKKIYSKYKLMESYILNYHFPRKIKSVSNEKAILSSDKKSLTVEFQLSDCLQNPQITNLEVVLEPKDFQ</sequence>
<name>A0A521CZQ9_9FLAO</name>
<reference evidence="3 4" key="1">
    <citation type="submission" date="2017-05" db="EMBL/GenBank/DDBJ databases">
        <authorList>
            <person name="Varghese N."/>
            <person name="Submissions S."/>
        </authorList>
    </citation>
    <scope>NUCLEOTIDE SEQUENCE [LARGE SCALE GENOMIC DNA]</scope>
    <source>
        <strain evidence="3 4">DSM 19382</strain>
    </source>
</reference>
<keyword evidence="1" id="KW-0732">Signal</keyword>
<evidence type="ECO:0008006" key="6">
    <source>
        <dbReference type="Google" id="ProtNLM"/>
    </source>
</evidence>
<evidence type="ECO:0000256" key="1">
    <source>
        <dbReference type="SAM" id="SignalP"/>
    </source>
</evidence>
<dbReference type="EMBL" id="WKKG01000001">
    <property type="protein sequence ID" value="MRX67097.1"/>
    <property type="molecule type" value="Genomic_DNA"/>
</dbReference>
<evidence type="ECO:0000313" key="4">
    <source>
        <dbReference type="Proteomes" id="UP000317289"/>
    </source>
</evidence>
<dbReference type="Proteomes" id="UP000317289">
    <property type="component" value="Unassembled WGS sequence"/>
</dbReference>
<evidence type="ECO:0000313" key="3">
    <source>
        <dbReference type="EMBL" id="SMO64231.1"/>
    </source>
</evidence>
<evidence type="ECO:0000313" key="5">
    <source>
        <dbReference type="Proteomes" id="UP000468990"/>
    </source>
</evidence>
<accession>A0A521CZQ9</accession>
<gene>
    <name evidence="2" type="ORF">GJU42_03875</name>
    <name evidence="3" type="ORF">SAMN06265349_1021032</name>
</gene>
<evidence type="ECO:0000313" key="2">
    <source>
        <dbReference type="EMBL" id="MRX67097.1"/>
    </source>
</evidence>
<dbReference type="Proteomes" id="UP000468990">
    <property type="component" value="Unassembled WGS sequence"/>
</dbReference>
<keyword evidence="5" id="KW-1185">Reference proteome</keyword>
<dbReference type="OrthoDB" id="978531at2"/>
<feature type="chain" id="PRO_5043205778" description="Lipoprotein" evidence="1">
    <location>
        <begin position="18"/>
        <end position="243"/>
    </location>
</feature>
<dbReference type="EMBL" id="FXTA01000002">
    <property type="protein sequence ID" value="SMO64231.1"/>
    <property type="molecule type" value="Genomic_DNA"/>
</dbReference>
<feature type="signal peptide" evidence="1">
    <location>
        <begin position="1"/>
        <end position="17"/>
    </location>
</feature>
<organism evidence="3 4">
    <name type="scientific">Flavobacterium resistens</name>
    <dbReference type="NCBI Taxonomy" id="443612"/>
    <lineage>
        <taxon>Bacteria</taxon>
        <taxon>Pseudomonadati</taxon>
        <taxon>Bacteroidota</taxon>
        <taxon>Flavobacteriia</taxon>
        <taxon>Flavobacteriales</taxon>
        <taxon>Flavobacteriaceae</taxon>
        <taxon>Flavobacterium</taxon>
    </lineage>
</organism>
<proteinExistence type="predicted"/>
<dbReference type="PROSITE" id="PS51257">
    <property type="entry name" value="PROKAR_LIPOPROTEIN"/>
    <property type="match status" value="1"/>
</dbReference>
<reference evidence="2 5" key="2">
    <citation type="submission" date="2019-11" db="EMBL/GenBank/DDBJ databases">
        <title>Flavobacterium resistens genome.</title>
        <authorList>
            <person name="Wilson V.M."/>
            <person name="Newman J.D."/>
        </authorList>
    </citation>
    <scope>NUCLEOTIDE SEQUENCE [LARGE SCALE GENOMIC DNA]</scope>
    <source>
        <strain evidence="2 5">DSM 19382</strain>
    </source>
</reference>
<dbReference type="AlphaFoldDB" id="A0A521CZQ9"/>
<dbReference type="RefSeq" id="WP_142450654.1">
    <property type="nucleotide sequence ID" value="NZ_FXTA01000002.1"/>
</dbReference>
<protein>
    <recommendedName>
        <fullName evidence="6">Lipoprotein</fullName>
    </recommendedName>
</protein>